<evidence type="ECO:0000256" key="1">
    <source>
        <dbReference type="ARBA" id="ARBA00022729"/>
    </source>
</evidence>
<keyword evidence="3" id="KW-0325">Glycoprotein</keyword>
<evidence type="ECO:0000256" key="2">
    <source>
        <dbReference type="ARBA" id="ARBA00023157"/>
    </source>
</evidence>
<evidence type="ECO:0000313" key="5">
    <source>
        <dbReference type="EMBL" id="KAK8575318.1"/>
    </source>
</evidence>
<evidence type="ECO:0000313" key="6">
    <source>
        <dbReference type="Proteomes" id="UP001472677"/>
    </source>
</evidence>
<evidence type="ECO:0000256" key="3">
    <source>
        <dbReference type="ARBA" id="ARBA00023180"/>
    </source>
</evidence>
<dbReference type="PANTHER" id="PTHR32444:SF247">
    <property type="entry name" value="OS01G0958200 PROTEIN"/>
    <property type="match status" value="1"/>
</dbReference>
<dbReference type="Pfam" id="PF01453">
    <property type="entry name" value="B_lectin"/>
    <property type="match status" value="1"/>
</dbReference>
<dbReference type="InterPro" id="IPR036426">
    <property type="entry name" value="Bulb-type_lectin_dom_sf"/>
</dbReference>
<accession>A0ABR2FAG4</accession>
<dbReference type="Proteomes" id="UP001472677">
    <property type="component" value="Unassembled WGS sequence"/>
</dbReference>
<keyword evidence="1" id="KW-0732">Signal</keyword>
<gene>
    <name evidence="5" type="ORF">V6N12_062993</name>
</gene>
<organism evidence="5 6">
    <name type="scientific">Hibiscus sabdariffa</name>
    <name type="common">roselle</name>
    <dbReference type="NCBI Taxonomy" id="183260"/>
    <lineage>
        <taxon>Eukaryota</taxon>
        <taxon>Viridiplantae</taxon>
        <taxon>Streptophyta</taxon>
        <taxon>Embryophyta</taxon>
        <taxon>Tracheophyta</taxon>
        <taxon>Spermatophyta</taxon>
        <taxon>Magnoliopsida</taxon>
        <taxon>eudicotyledons</taxon>
        <taxon>Gunneridae</taxon>
        <taxon>Pentapetalae</taxon>
        <taxon>rosids</taxon>
        <taxon>malvids</taxon>
        <taxon>Malvales</taxon>
        <taxon>Malvaceae</taxon>
        <taxon>Malvoideae</taxon>
        <taxon>Hibiscus</taxon>
    </lineage>
</organism>
<protein>
    <recommendedName>
        <fullName evidence="4">Bulb-type lectin domain-containing protein</fullName>
    </recommendedName>
</protein>
<keyword evidence="2" id="KW-1015">Disulfide bond</keyword>
<reference evidence="5 6" key="1">
    <citation type="journal article" date="2024" name="G3 (Bethesda)">
        <title>Genome assembly of Hibiscus sabdariffa L. provides insights into metabolisms of medicinal natural products.</title>
        <authorList>
            <person name="Kim T."/>
        </authorList>
    </citation>
    <scope>NUCLEOTIDE SEQUENCE [LARGE SCALE GENOMIC DNA]</scope>
    <source>
        <strain evidence="5">TK-2024</strain>
        <tissue evidence="5">Old leaves</tissue>
    </source>
</reference>
<name>A0ABR2FAG4_9ROSI</name>
<dbReference type="EMBL" id="JBBPBM010000007">
    <property type="protein sequence ID" value="KAK8575318.1"/>
    <property type="molecule type" value="Genomic_DNA"/>
</dbReference>
<sequence>MVRFGSLRVDLNPNHTESTPKGNQTLPVWSTYISIVGPVNSFAQILDSGNLVLLQNDTGKALLWQSFGHPTNTWLSLMKIGFNLRTGLNQSYTSWKSPDDPGVGNYSLRMEPGVSPQMVYTRVGFLCGEAAHGLG</sequence>
<dbReference type="SUPFAM" id="SSF51110">
    <property type="entry name" value="alpha-D-mannose-specific plant lectins"/>
    <property type="match status" value="1"/>
</dbReference>
<proteinExistence type="predicted"/>
<dbReference type="InterPro" id="IPR001480">
    <property type="entry name" value="Bulb-type_lectin_dom"/>
</dbReference>
<dbReference type="PANTHER" id="PTHR32444">
    <property type="entry name" value="BULB-TYPE LECTIN DOMAIN-CONTAINING PROTEIN"/>
    <property type="match status" value="1"/>
</dbReference>
<comment type="caution">
    <text evidence="5">The sequence shown here is derived from an EMBL/GenBank/DDBJ whole genome shotgun (WGS) entry which is preliminary data.</text>
</comment>
<evidence type="ECO:0000259" key="4">
    <source>
        <dbReference type="Pfam" id="PF01453"/>
    </source>
</evidence>
<keyword evidence="6" id="KW-1185">Reference proteome</keyword>
<feature type="domain" description="Bulb-type lectin" evidence="4">
    <location>
        <begin position="25"/>
        <end position="96"/>
    </location>
</feature>